<dbReference type="OrthoDB" id="9970274at2759"/>
<dbReference type="Gene3D" id="1.20.1280.50">
    <property type="match status" value="1"/>
</dbReference>
<evidence type="ECO:0000313" key="3">
    <source>
        <dbReference type="Proteomes" id="UP000789342"/>
    </source>
</evidence>
<evidence type="ECO:0000259" key="1">
    <source>
        <dbReference type="PROSITE" id="PS50181"/>
    </source>
</evidence>
<protein>
    <submittedName>
        <fullName evidence="2">14398_t:CDS:1</fullName>
    </submittedName>
</protein>
<dbReference type="InterPro" id="IPR036047">
    <property type="entry name" value="F-box-like_dom_sf"/>
</dbReference>
<gene>
    <name evidence="2" type="ORF">AMORRO_LOCUS15586</name>
</gene>
<dbReference type="InterPro" id="IPR001810">
    <property type="entry name" value="F-box_dom"/>
</dbReference>
<dbReference type="SUPFAM" id="SSF81383">
    <property type="entry name" value="F-box domain"/>
    <property type="match status" value="1"/>
</dbReference>
<dbReference type="PROSITE" id="PS50181">
    <property type="entry name" value="FBOX"/>
    <property type="match status" value="1"/>
</dbReference>
<comment type="caution">
    <text evidence="2">The sequence shown here is derived from an EMBL/GenBank/DDBJ whole genome shotgun (WGS) entry which is preliminary data.</text>
</comment>
<name>A0A9N9NS13_9GLOM</name>
<feature type="non-terminal residue" evidence="2">
    <location>
        <position position="116"/>
    </location>
</feature>
<keyword evidence="3" id="KW-1185">Reference proteome</keyword>
<dbReference type="Proteomes" id="UP000789342">
    <property type="component" value="Unassembled WGS sequence"/>
</dbReference>
<evidence type="ECO:0000313" key="2">
    <source>
        <dbReference type="EMBL" id="CAG8755724.1"/>
    </source>
</evidence>
<feature type="domain" description="F-box" evidence="1">
    <location>
        <begin position="7"/>
        <end position="53"/>
    </location>
</feature>
<organism evidence="2 3">
    <name type="scientific">Acaulospora morrowiae</name>
    <dbReference type="NCBI Taxonomy" id="94023"/>
    <lineage>
        <taxon>Eukaryota</taxon>
        <taxon>Fungi</taxon>
        <taxon>Fungi incertae sedis</taxon>
        <taxon>Mucoromycota</taxon>
        <taxon>Glomeromycotina</taxon>
        <taxon>Glomeromycetes</taxon>
        <taxon>Diversisporales</taxon>
        <taxon>Acaulosporaceae</taxon>
        <taxon>Acaulospora</taxon>
    </lineage>
</organism>
<reference evidence="2" key="1">
    <citation type="submission" date="2021-06" db="EMBL/GenBank/DDBJ databases">
        <authorList>
            <person name="Kallberg Y."/>
            <person name="Tangrot J."/>
            <person name="Rosling A."/>
        </authorList>
    </citation>
    <scope>NUCLEOTIDE SEQUENCE</scope>
    <source>
        <strain evidence="2">CL551</strain>
    </source>
</reference>
<sequence length="116" mass="13404">MSDSKALSRLLSLPNEITVKIFGHTKPEDICSISLANRKFYKLFHDDYVWQLMCKTQYPTSRILEAQKDLDKDGNLRQLFYTVPESRTALRLLYPSTNLDAELNNNTVLSTESNEM</sequence>
<accession>A0A9N9NS13</accession>
<dbReference type="SMART" id="SM00256">
    <property type="entry name" value="FBOX"/>
    <property type="match status" value="1"/>
</dbReference>
<dbReference type="Pfam" id="PF12937">
    <property type="entry name" value="F-box-like"/>
    <property type="match status" value="1"/>
</dbReference>
<dbReference type="EMBL" id="CAJVPV010037857">
    <property type="protein sequence ID" value="CAG8755724.1"/>
    <property type="molecule type" value="Genomic_DNA"/>
</dbReference>
<proteinExistence type="predicted"/>
<feature type="non-terminal residue" evidence="2">
    <location>
        <position position="1"/>
    </location>
</feature>
<dbReference type="AlphaFoldDB" id="A0A9N9NS13"/>